<protein>
    <submittedName>
        <fullName evidence="1">Uncharacterized protein</fullName>
    </submittedName>
</protein>
<reference evidence="1 2" key="2">
    <citation type="journal article" date="2022" name="Mol. Ecol. Resour.">
        <title>The genomes of chicory, endive, great burdock and yacon provide insights into Asteraceae paleo-polyploidization history and plant inulin production.</title>
        <authorList>
            <person name="Fan W."/>
            <person name="Wang S."/>
            <person name="Wang H."/>
            <person name="Wang A."/>
            <person name="Jiang F."/>
            <person name="Liu H."/>
            <person name="Zhao H."/>
            <person name="Xu D."/>
            <person name="Zhang Y."/>
        </authorList>
    </citation>
    <scope>NUCLEOTIDE SEQUENCE [LARGE SCALE GENOMIC DNA]</scope>
    <source>
        <strain evidence="2">cv. Punajuju</strain>
        <tissue evidence="1">Leaves</tissue>
    </source>
</reference>
<name>A0ACB9E269_CICIN</name>
<gene>
    <name evidence="1" type="ORF">L2E82_24912</name>
</gene>
<dbReference type="Proteomes" id="UP001055811">
    <property type="component" value="Linkage Group LG04"/>
</dbReference>
<proteinExistence type="predicted"/>
<sequence length="131" mass="15335">MEEGQEDQTYPLLRRLEEGSKWRSNLRRRCRGRVRELEEKIFHPFLRMEENREELGQEEEDGSGKLDNSSESEVESSENFSDEEDEESYGESFVKYSSPEEHAKKIMIKTNDNFEDATGGEESGAKNFLEE</sequence>
<reference evidence="2" key="1">
    <citation type="journal article" date="2022" name="Mol. Ecol. Resour.">
        <title>The genomes of chicory, endive, great burdock and yacon provide insights into Asteraceae palaeo-polyploidization history and plant inulin production.</title>
        <authorList>
            <person name="Fan W."/>
            <person name="Wang S."/>
            <person name="Wang H."/>
            <person name="Wang A."/>
            <person name="Jiang F."/>
            <person name="Liu H."/>
            <person name="Zhao H."/>
            <person name="Xu D."/>
            <person name="Zhang Y."/>
        </authorList>
    </citation>
    <scope>NUCLEOTIDE SEQUENCE [LARGE SCALE GENOMIC DNA]</scope>
    <source>
        <strain evidence="2">cv. Punajuju</strain>
    </source>
</reference>
<comment type="caution">
    <text evidence="1">The sequence shown here is derived from an EMBL/GenBank/DDBJ whole genome shotgun (WGS) entry which is preliminary data.</text>
</comment>
<organism evidence="1 2">
    <name type="scientific">Cichorium intybus</name>
    <name type="common">Chicory</name>
    <dbReference type="NCBI Taxonomy" id="13427"/>
    <lineage>
        <taxon>Eukaryota</taxon>
        <taxon>Viridiplantae</taxon>
        <taxon>Streptophyta</taxon>
        <taxon>Embryophyta</taxon>
        <taxon>Tracheophyta</taxon>
        <taxon>Spermatophyta</taxon>
        <taxon>Magnoliopsida</taxon>
        <taxon>eudicotyledons</taxon>
        <taxon>Gunneridae</taxon>
        <taxon>Pentapetalae</taxon>
        <taxon>asterids</taxon>
        <taxon>campanulids</taxon>
        <taxon>Asterales</taxon>
        <taxon>Asteraceae</taxon>
        <taxon>Cichorioideae</taxon>
        <taxon>Cichorieae</taxon>
        <taxon>Cichoriinae</taxon>
        <taxon>Cichorium</taxon>
    </lineage>
</organism>
<evidence type="ECO:0000313" key="2">
    <source>
        <dbReference type="Proteomes" id="UP001055811"/>
    </source>
</evidence>
<keyword evidence="2" id="KW-1185">Reference proteome</keyword>
<accession>A0ACB9E269</accession>
<evidence type="ECO:0000313" key="1">
    <source>
        <dbReference type="EMBL" id="KAI3752872.1"/>
    </source>
</evidence>
<dbReference type="EMBL" id="CM042012">
    <property type="protein sequence ID" value="KAI3752872.1"/>
    <property type="molecule type" value="Genomic_DNA"/>
</dbReference>